<dbReference type="PANTHER" id="PTHR38011">
    <property type="entry name" value="DIHYDROFOLATE REDUCTASE FAMILY PROTEIN (AFU_ORTHOLOGUE AFUA_8G06820)"/>
    <property type="match status" value="1"/>
</dbReference>
<evidence type="ECO:0008006" key="6">
    <source>
        <dbReference type="Google" id="ProtNLM"/>
    </source>
</evidence>
<feature type="domain" description="Activator of Hsp90 ATPase homologue 1/2-like C-terminal" evidence="3">
    <location>
        <begin position="25"/>
        <end position="156"/>
    </location>
</feature>
<proteinExistence type="inferred from homology"/>
<dbReference type="EMBL" id="CP016076">
    <property type="protein sequence ID" value="APU16555.1"/>
    <property type="molecule type" value="Genomic_DNA"/>
</dbReference>
<dbReference type="Gene3D" id="3.40.430.10">
    <property type="entry name" value="Dihydrofolate Reductase, subunit A"/>
    <property type="match status" value="1"/>
</dbReference>
<dbReference type="AlphaFoldDB" id="A0AAC9LHP2"/>
<feature type="domain" description="Bacterial bifunctional deaminase-reductase C-terminal" evidence="2">
    <location>
        <begin position="170"/>
        <end position="356"/>
    </location>
</feature>
<name>A0AAC9LHP2_9PSEU</name>
<evidence type="ECO:0000313" key="4">
    <source>
        <dbReference type="EMBL" id="APU16555.1"/>
    </source>
</evidence>
<reference evidence="5" key="1">
    <citation type="submission" date="2016-06" db="EMBL/GenBank/DDBJ databases">
        <title>Complete genome sequence of Actinoalloteichus fjordicus DSM 46855 (=ADI127-17), type strain of the new species Actinoalloteichus fjordicus.</title>
        <authorList>
            <person name="Ruckert C."/>
            <person name="Nouioui I."/>
            <person name="Willmese J."/>
            <person name="van Wezel G."/>
            <person name="Klenk H.-P."/>
            <person name="Kalinowski J."/>
            <person name="Zotchev S.B."/>
        </authorList>
    </citation>
    <scope>NUCLEOTIDE SEQUENCE [LARGE SCALE GENOMIC DNA]</scope>
    <source>
        <strain evidence="5">ADI127-7</strain>
    </source>
</reference>
<dbReference type="SUPFAM" id="SSF55961">
    <property type="entry name" value="Bet v1-like"/>
    <property type="match status" value="1"/>
</dbReference>
<dbReference type="KEGG" id="acad:UA74_22685"/>
<evidence type="ECO:0000256" key="1">
    <source>
        <dbReference type="ARBA" id="ARBA00006817"/>
    </source>
</evidence>
<dbReference type="InterPro" id="IPR002734">
    <property type="entry name" value="RibDG_C"/>
</dbReference>
<dbReference type="GO" id="GO:0008703">
    <property type="term" value="F:5-amino-6-(5-phosphoribosylamino)uracil reductase activity"/>
    <property type="evidence" value="ECO:0007669"/>
    <property type="project" value="InterPro"/>
</dbReference>
<dbReference type="Pfam" id="PF08327">
    <property type="entry name" value="AHSA1"/>
    <property type="match status" value="1"/>
</dbReference>
<organism evidence="4 5">
    <name type="scientific">Actinoalloteichus fjordicus</name>
    <dbReference type="NCBI Taxonomy" id="1612552"/>
    <lineage>
        <taxon>Bacteria</taxon>
        <taxon>Bacillati</taxon>
        <taxon>Actinomycetota</taxon>
        <taxon>Actinomycetes</taxon>
        <taxon>Pseudonocardiales</taxon>
        <taxon>Pseudonocardiaceae</taxon>
        <taxon>Actinoalloteichus</taxon>
    </lineage>
</organism>
<dbReference type="InterPro" id="IPR024072">
    <property type="entry name" value="DHFR-like_dom_sf"/>
</dbReference>
<dbReference type="Pfam" id="PF01872">
    <property type="entry name" value="RibD_C"/>
    <property type="match status" value="1"/>
</dbReference>
<dbReference type="RefSeq" id="WP_075765431.1">
    <property type="nucleotide sequence ID" value="NZ_CP016076.1"/>
</dbReference>
<dbReference type="InterPro" id="IPR050765">
    <property type="entry name" value="Riboflavin_Biosynth_HTPR"/>
</dbReference>
<dbReference type="InterPro" id="IPR023393">
    <property type="entry name" value="START-like_dom_sf"/>
</dbReference>
<accession>A0AAC9LHP2</accession>
<evidence type="ECO:0000259" key="2">
    <source>
        <dbReference type="Pfam" id="PF01872"/>
    </source>
</evidence>
<dbReference type="CDD" id="cd07826">
    <property type="entry name" value="SRPBCC_CalC_Aha1-like_9"/>
    <property type="match status" value="1"/>
</dbReference>
<dbReference type="Proteomes" id="UP000185511">
    <property type="component" value="Chromosome"/>
</dbReference>
<protein>
    <recommendedName>
        <fullName evidence="6">Bacterial bifunctional deaminase-reductase C-terminal domain-containing protein</fullName>
    </recommendedName>
</protein>
<gene>
    <name evidence="4" type="ORF">UA74_22685</name>
</gene>
<comment type="similarity">
    <text evidence="1">Belongs to the AHA1 family.</text>
</comment>
<evidence type="ECO:0000313" key="5">
    <source>
        <dbReference type="Proteomes" id="UP000185511"/>
    </source>
</evidence>
<dbReference type="PANTHER" id="PTHR38011:SF12">
    <property type="entry name" value="BIFUNCTIONAL DEAMINASE-REDUCTASE DOMAIN PROTEIN"/>
    <property type="match status" value="1"/>
</dbReference>
<keyword evidence="5" id="KW-1185">Reference proteome</keyword>
<dbReference type="Gene3D" id="3.30.530.20">
    <property type="match status" value="1"/>
</dbReference>
<dbReference type="InterPro" id="IPR013538">
    <property type="entry name" value="ASHA1/2-like_C"/>
</dbReference>
<evidence type="ECO:0000259" key="3">
    <source>
        <dbReference type="Pfam" id="PF08327"/>
    </source>
</evidence>
<sequence>MTSREPTTITSEPHTPFIDIEREFDATPAQVFRASTEPDLVARWLGPRELDLRVEEYDARQAGAYRYVHRDAAGGHYAFRGVFHTVVANTLIIKTFEYEGAPGQVSLETTELEDLGGRTRLRTRSVFPSIEARDAAIDAGMAHGVRDSMDRLAETLPVETPPESASAGRVVVDISMSLDGYVTAAGADLEHGVGIGGEVLHAWVMGEQTEETAELIAASVARTGATIMGRRTFDVVDGPHGWQGDLGYGGERDQSAPPPAFVVTHSVPETVRLADRFTFVTGGLEQALHEAQAVAAGRDVVIMGGGALANEFLRAGLVDVLALHVAPVVLGAGTPLFPTSTAAAVRLELLDSTATPAAQHLTYRVLR</sequence>
<dbReference type="SUPFAM" id="SSF53597">
    <property type="entry name" value="Dihydrofolate reductase-like"/>
    <property type="match status" value="1"/>
</dbReference>
<dbReference type="GO" id="GO:0009231">
    <property type="term" value="P:riboflavin biosynthetic process"/>
    <property type="evidence" value="ECO:0007669"/>
    <property type="project" value="InterPro"/>
</dbReference>